<evidence type="ECO:0000313" key="2">
    <source>
        <dbReference type="Proteomes" id="UP001642360"/>
    </source>
</evidence>
<comment type="caution">
    <text evidence="1">The sequence shown here is derived from an EMBL/GenBank/DDBJ whole genome shotgun (WGS) entry which is preliminary data.</text>
</comment>
<organism evidence="1 2">
    <name type="scientific">Ilex paraguariensis</name>
    <name type="common">yerba mate</name>
    <dbReference type="NCBI Taxonomy" id="185542"/>
    <lineage>
        <taxon>Eukaryota</taxon>
        <taxon>Viridiplantae</taxon>
        <taxon>Streptophyta</taxon>
        <taxon>Embryophyta</taxon>
        <taxon>Tracheophyta</taxon>
        <taxon>Spermatophyta</taxon>
        <taxon>Magnoliopsida</taxon>
        <taxon>eudicotyledons</taxon>
        <taxon>Gunneridae</taxon>
        <taxon>Pentapetalae</taxon>
        <taxon>asterids</taxon>
        <taxon>campanulids</taxon>
        <taxon>Aquifoliales</taxon>
        <taxon>Aquifoliaceae</taxon>
        <taxon>Ilex</taxon>
    </lineage>
</organism>
<dbReference type="AlphaFoldDB" id="A0ABC8SKE6"/>
<protein>
    <submittedName>
        <fullName evidence="1">Uncharacterized protein</fullName>
    </submittedName>
</protein>
<keyword evidence="2" id="KW-1185">Reference proteome</keyword>
<gene>
    <name evidence="1" type="ORF">ILEXP_LOCUS25921</name>
</gene>
<evidence type="ECO:0000313" key="1">
    <source>
        <dbReference type="EMBL" id="CAK9157373.1"/>
    </source>
</evidence>
<reference evidence="1 2" key="1">
    <citation type="submission" date="2024-02" db="EMBL/GenBank/DDBJ databases">
        <authorList>
            <person name="Vignale AGUSTIN F."/>
            <person name="Sosa J E."/>
            <person name="Modenutti C."/>
        </authorList>
    </citation>
    <scope>NUCLEOTIDE SEQUENCE [LARGE SCALE GENOMIC DNA]</scope>
</reference>
<sequence length="67" mass="7569">MDDRGLWITEKSGIEKNAVNYFKELSKTSYPTQGATETVVNRVTQKVTNDMNLSLLKEFQASEIVEA</sequence>
<feature type="non-terminal residue" evidence="1">
    <location>
        <position position="67"/>
    </location>
</feature>
<accession>A0ABC8SKE6</accession>
<proteinExistence type="predicted"/>
<name>A0ABC8SKE6_9AQUA</name>
<dbReference type="EMBL" id="CAUOFW020002982">
    <property type="protein sequence ID" value="CAK9157373.1"/>
    <property type="molecule type" value="Genomic_DNA"/>
</dbReference>
<dbReference type="Proteomes" id="UP001642360">
    <property type="component" value="Unassembled WGS sequence"/>
</dbReference>